<reference evidence="1" key="1">
    <citation type="journal article" date="2023" name="Insect Mol. Biol.">
        <title>Genome sequencing provides insights into the evolution of gene families encoding plant cell wall-degrading enzymes in longhorned beetles.</title>
        <authorList>
            <person name="Shin N.R."/>
            <person name="Okamura Y."/>
            <person name="Kirsch R."/>
            <person name="Pauchet Y."/>
        </authorList>
    </citation>
    <scope>NUCLEOTIDE SEQUENCE</scope>
    <source>
        <strain evidence="1">MMC_N1</strain>
    </source>
</reference>
<gene>
    <name evidence="1" type="ORF">NQ317_002672</name>
</gene>
<protein>
    <submittedName>
        <fullName evidence="1">Uncharacterized protein</fullName>
    </submittedName>
</protein>
<proteinExistence type="predicted"/>
<dbReference type="EMBL" id="JAPWTJ010000115">
    <property type="protein sequence ID" value="KAJ8982621.1"/>
    <property type="molecule type" value="Genomic_DNA"/>
</dbReference>
<sequence>MYNYDVTVFFPEFDSTFIREGKVVEVELILVVVDHVPGLALRNVALVLEKEKVQGHLSTVLDVVVVIKICCVTISTT</sequence>
<keyword evidence="2" id="KW-1185">Reference proteome</keyword>
<accession>A0ABQ9JWB8</accession>
<comment type="caution">
    <text evidence="1">The sequence shown here is derived from an EMBL/GenBank/DDBJ whole genome shotgun (WGS) entry which is preliminary data.</text>
</comment>
<evidence type="ECO:0000313" key="2">
    <source>
        <dbReference type="Proteomes" id="UP001162164"/>
    </source>
</evidence>
<organism evidence="1 2">
    <name type="scientific">Molorchus minor</name>
    <dbReference type="NCBI Taxonomy" id="1323400"/>
    <lineage>
        <taxon>Eukaryota</taxon>
        <taxon>Metazoa</taxon>
        <taxon>Ecdysozoa</taxon>
        <taxon>Arthropoda</taxon>
        <taxon>Hexapoda</taxon>
        <taxon>Insecta</taxon>
        <taxon>Pterygota</taxon>
        <taxon>Neoptera</taxon>
        <taxon>Endopterygota</taxon>
        <taxon>Coleoptera</taxon>
        <taxon>Polyphaga</taxon>
        <taxon>Cucujiformia</taxon>
        <taxon>Chrysomeloidea</taxon>
        <taxon>Cerambycidae</taxon>
        <taxon>Lamiinae</taxon>
        <taxon>Monochamini</taxon>
        <taxon>Molorchus</taxon>
    </lineage>
</organism>
<name>A0ABQ9JWB8_9CUCU</name>
<evidence type="ECO:0000313" key="1">
    <source>
        <dbReference type="EMBL" id="KAJ8982621.1"/>
    </source>
</evidence>
<dbReference type="Proteomes" id="UP001162164">
    <property type="component" value="Unassembled WGS sequence"/>
</dbReference>